<dbReference type="STRING" id="7209.A0A1I7VBY1"/>
<protein>
    <submittedName>
        <fullName evidence="3">EGF-like domain-containing protein</fullName>
    </submittedName>
</protein>
<keyword evidence="2" id="KW-1185">Reference proteome</keyword>
<reference evidence="3" key="2">
    <citation type="submission" date="2016-11" db="UniProtKB">
        <authorList>
            <consortium name="WormBaseParasite"/>
        </authorList>
    </citation>
    <scope>IDENTIFICATION</scope>
</reference>
<organism evidence="2 3">
    <name type="scientific">Loa loa</name>
    <name type="common">Eye worm</name>
    <name type="synonym">Filaria loa</name>
    <dbReference type="NCBI Taxonomy" id="7209"/>
    <lineage>
        <taxon>Eukaryota</taxon>
        <taxon>Metazoa</taxon>
        <taxon>Ecdysozoa</taxon>
        <taxon>Nematoda</taxon>
        <taxon>Chromadorea</taxon>
        <taxon>Rhabditida</taxon>
        <taxon>Spirurina</taxon>
        <taxon>Spiruromorpha</taxon>
        <taxon>Filarioidea</taxon>
        <taxon>Onchocercidae</taxon>
        <taxon>Loa</taxon>
    </lineage>
</organism>
<accession>A0A1I7VBY1</accession>
<sequence length="985" mass="110378">MISNNIKNIAIIRNDSQPPIPPPITPNPQLEEHRENNIPENGSLASLANTITSITSKASPDQIACARYEYAEAQRLVPKPQCTCPPGQMPSGEHGQCNTTIISTFGIDVHDMCGGIETDPEERSRLALLVLNRTRLPYQACVRRDGHPVMVQLDCSQCTVAEFNEAFKRNSNDHYIPLRIMELSLGACLTTTLNDCDPEHADCLVNGPRYECRCHDGWNDTSKELGQAEGRRCEQLILLADGVIWLLHMYSISWPLVYRIIWLLHIYPISWPLLYRDHLVISEHGSMKNSNANLAISESINMNDNSNSIGSIGATDVEKAITIADTDFIPNENKNVTNETEKVLSKVQNVKLLDPWQNNDEAKRDEKQQSKMQLETFEQTTDETKCKQKEDEQKSPSNHITNTNLTLQKKLRKSKSIEHTESSEISLESQKSTNMIISVKPEKGIEMLQTDEKMMKNFENIGSTNTKVMNVSQSLSETSLRTMWELFKQGTWKQSSRPSSIKSSTSSLDRLIDVFLCRKRNKKIHPDTTTISNNMEYPLDTVKIVDLEINTAPQLTNTTFTTVTTCCNSTTTTSTITTAANDAVNSTKNVAQLSIPETPMQMQVLEQKIVTETKTLTTRSTITSLPAETPVSLNVAPIQSTNPITPSAIVQLDQQPVLEVSSNAANAIIQQNDSINPTTTVEVHHSTVEENAVDDQEPSITIQIENDAKDQIEPNIKSSTTTIINSSDKQLKRWPSITESNSSEFRKTQSEHGRQLLVTQNNNVKEKMPPTTDELRDALKELASTKPPTKRLTEKQKEKLSASCGHLHIQDDNEMKDGSIRQLLASTRYESRRKLSSISEKSIEMMSGGGQLKPAPSSISCPTTTRISKDHGQLPRTLQRYRDSAYGIWNCFFTDLMVPLSEELTNVSGRTKTVPIGDNSTARNSCSDLDRIAPLQPYFPHSSQPRKWLSALHLNDEHATTLRSNRQNISRRRQSDWNLHDVSHA</sequence>
<feature type="region of interest" description="Disordered" evidence="1">
    <location>
        <begin position="376"/>
        <end position="400"/>
    </location>
</feature>
<reference evidence="2" key="1">
    <citation type="submission" date="2012-04" db="EMBL/GenBank/DDBJ databases">
        <title>The Genome Sequence of Loa loa.</title>
        <authorList>
            <consortium name="The Broad Institute Genome Sequencing Platform"/>
            <consortium name="Broad Institute Genome Sequencing Center for Infectious Disease"/>
            <person name="Nutman T.B."/>
            <person name="Fink D.L."/>
            <person name="Russ C."/>
            <person name="Young S."/>
            <person name="Zeng Q."/>
            <person name="Gargeya S."/>
            <person name="Alvarado L."/>
            <person name="Berlin A."/>
            <person name="Chapman S.B."/>
            <person name="Chen Z."/>
            <person name="Freedman E."/>
            <person name="Gellesch M."/>
            <person name="Goldberg J."/>
            <person name="Griggs A."/>
            <person name="Gujja S."/>
            <person name="Heilman E.R."/>
            <person name="Heiman D."/>
            <person name="Howarth C."/>
            <person name="Mehta T."/>
            <person name="Neiman D."/>
            <person name="Pearson M."/>
            <person name="Roberts A."/>
            <person name="Saif S."/>
            <person name="Shea T."/>
            <person name="Shenoy N."/>
            <person name="Sisk P."/>
            <person name="Stolte C."/>
            <person name="Sykes S."/>
            <person name="White J."/>
            <person name="Yandava C."/>
            <person name="Haas B."/>
            <person name="Henn M.R."/>
            <person name="Nusbaum C."/>
            <person name="Birren B."/>
        </authorList>
    </citation>
    <scope>NUCLEOTIDE SEQUENCE [LARGE SCALE GENOMIC DNA]</scope>
</reference>
<dbReference type="WBParaSite" id="EN70_12111">
    <property type="protein sequence ID" value="EN70_12111"/>
    <property type="gene ID" value="EN70_12111"/>
</dbReference>
<proteinExistence type="predicted"/>
<feature type="compositionally biased region" description="Basic and acidic residues" evidence="1">
    <location>
        <begin position="382"/>
        <end position="394"/>
    </location>
</feature>
<evidence type="ECO:0000313" key="3">
    <source>
        <dbReference type="WBParaSite" id="EN70_12111"/>
    </source>
</evidence>
<dbReference type="Proteomes" id="UP000095285">
    <property type="component" value="Unassembled WGS sequence"/>
</dbReference>
<feature type="region of interest" description="Disordered" evidence="1">
    <location>
        <begin position="846"/>
        <end position="871"/>
    </location>
</feature>
<dbReference type="AlphaFoldDB" id="A0A1I7VBY1"/>
<evidence type="ECO:0000313" key="2">
    <source>
        <dbReference type="Proteomes" id="UP000095285"/>
    </source>
</evidence>
<evidence type="ECO:0000256" key="1">
    <source>
        <dbReference type="SAM" id="MobiDB-lite"/>
    </source>
</evidence>
<feature type="region of interest" description="Disordered" evidence="1">
    <location>
        <begin position="14"/>
        <end position="35"/>
    </location>
</feature>
<feature type="compositionally biased region" description="Polar residues" evidence="1">
    <location>
        <begin position="857"/>
        <end position="866"/>
    </location>
</feature>
<name>A0A1I7VBY1_LOALO</name>